<dbReference type="RefSeq" id="WP_133801520.1">
    <property type="nucleotide sequence ID" value="NZ_SNWQ01000009.1"/>
</dbReference>
<dbReference type="OrthoDB" id="3316391at2"/>
<accession>A0A4R6KB20</accession>
<name>A0A4R6KB20_9ACTN</name>
<dbReference type="InterPro" id="IPR050631">
    <property type="entry name" value="PheA/TfdB_FAD_monoxygenase"/>
</dbReference>
<protein>
    <submittedName>
        <fullName evidence="3">3-(3-hydroxy-phenyl)propionate hydroxylase</fullName>
    </submittedName>
</protein>
<dbReference type="InterPro" id="IPR036188">
    <property type="entry name" value="FAD/NAD-bd_sf"/>
</dbReference>
<evidence type="ECO:0000256" key="1">
    <source>
        <dbReference type="ARBA" id="ARBA00023002"/>
    </source>
</evidence>
<dbReference type="AlphaFoldDB" id="A0A4R6KB20"/>
<organism evidence="3 4">
    <name type="scientific">Kribbella caucasensis</name>
    <dbReference type="NCBI Taxonomy" id="2512215"/>
    <lineage>
        <taxon>Bacteria</taxon>
        <taxon>Bacillati</taxon>
        <taxon>Actinomycetota</taxon>
        <taxon>Actinomycetes</taxon>
        <taxon>Propionibacteriales</taxon>
        <taxon>Kribbellaceae</taxon>
        <taxon>Kribbella</taxon>
    </lineage>
</organism>
<dbReference type="SUPFAM" id="SSF51905">
    <property type="entry name" value="FAD/NAD(P)-binding domain"/>
    <property type="match status" value="1"/>
</dbReference>
<keyword evidence="1" id="KW-0560">Oxidoreductase</keyword>
<dbReference type="EMBL" id="SNWQ01000009">
    <property type="protein sequence ID" value="TDO47126.1"/>
    <property type="molecule type" value="Genomic_DNA"/>
</dbReference>
<evidence type="ECO:0000259" key="2">
    <source>
        <dbReference type="Pfam" id="PF01494"/>
    </source>
</evidence>
<dbReference type="GO" id="GO:0071949">
    <property type="term" value="F:FAD binding"/>
    <property type="evidence" value="ECO:0007669"/>
    <property type="project" value="InterPro"/>
</dbReference>
<comment type="caution">
    <text evidence="3">The sequence shown here is derived from an EMBL/GenBank/DDBJ whole genome shotgun (WGS) entry which is preliminary data.</text>
</comment>
<evidence type="ECO:0000313" key="3">
    <source>
        <dbReference type="EMBL" id="TDO47126.1"/>
    </source>
</evidence>
<dbReference type="PANTHER" id="PTHR43476:SF3">
    <property type="entry name" value="FAD-BINDING MONOOXYGENASE"/>
    <property type="match status" value="1"/>
</dbReference>
<dbReference type="Gene3D" id="3.50.50.60">
    <property type="entry name" value="FAD/NAD(P)-binding domain"/>
    <property type="match status" value="1"/>
</dbReference>
<dbReference type="PANTHER" id="PTHR43476">
    <property type="entry name" value="3-(3-HYDROXY-PHENYL)PROPIONATE/3-HYDROXYCINNAMIC ACID HYDROXYLASE"/>
    <property type="match status" value="1"/>
</dbReference>
<feature type="domain" description="FAD-binding" evidence="2">
    <location>
        <begin position="5"/>
        <end position="350"/>
    </location>
</feature>
<reference evidence="3 4" key="1">
    <citation type="submission" date="2019-03" db="EMBL/GenBank/DDBJ databases">
        <title>Genomic Encyclopedia of Type Strains, Phase III (KMG-III): the genomes of soil and plant-associated and newly described type strains.</title>
        <authorList>
            <person name="Whitman W."/>
        </authorList>
    </citation>
    <scope>NUCLEOTIDE SEQUENCE [LARGE SCALE GENOMIC DNA]</scope>
    <source>
        <strain evidence="3 4">VKM Ac-2527</strain>
    </source>
</reference>
<dbReference type="Pfam" id="PF01494">
    <property type="entry name" value="FAD_binding_3"/>
    <property type="match status" value="1"/>
</dbReference>
<dbReference type="Gene3D" id="3.30.9.10">
    <property type="entry name" value="D-Amino Acid Oxidase, subunit A, domain 2"/>
    <property type="match status" value="1"/>
</dbReference>
<dbReference type="GO" id="GO:0019622">
    <property type="term" value="P:3-(3-hydroxy)phenylpropionate catabolic process"/>
    <property type="evidence" value="ECO:0007669"/>
    <property type="project" value="TreeGrafter"/>
</dbReference>
<dbReference type="Gene3D" id="3.40.30.120">
    <property type="match status" value="1"/>
</dbReference>
<gene>
    <name evidence="3" type="ORF">EV643_10916</name>
</gene>
<dbReference type="NCBIfam" id="NF004829">
    <property type="entry name" value="PRK06183.1-3"/>
    <property type="match status" value="1"/>
</dbReference>
<dbReference type="PRINTS" id="PR00420">
    <property type="entry name" value="RNGMNOXGNASE"/>
</dbReference>
<dbReference type="GO" id="GO:0008688">
    <property type="term" value="F:3-(3-hydroxyphenyl)propionate hydroxylase activity"/>
    <property type="evidence" value="ECO:0007669"/>
    <property type="project" value="TreeGrafter"/>
</dbReference>
<dbReference type="InterPro" id="IPR002938">
    <property type="entry name" value="FAD-bd"/>
</dbReference>
<evidence type="ECO:0000313" key="4">
    <source>
        <dbReference type="Proteomes" id="UP000295388"/>
    </source>
</evidence>
<sequence length="512" mass="55588">MKNSYDVAIVGYGPTGMTAAALLGQAGHRVIVIERWPSLYGLPRLTHVDDDTARTLQEICDIDRALADSSPTVYEWVNGDDDVLLSMATPMGNQGYPVHNSIYQPDIEVAIDARLRSLPNVTLRQGWILTGLAQETSDVRITVAPFVDRHADESRAEVVAAKYVIGCDGNRSSVRAALGVPVTEYDFHETWVTFDAEWLRPMPETFALAKQYCDPARGHMYMGIGRTRQRFEFAVLPGEDPEKFADISTCWAWLEQTHGLGPQDLRPLRYLRYAFTGRVADQWRSDRVFIAGDAAHTMPPYLGQGACSGVRDAANLAWKLDLVLRGLAGRQVLDTYESERRPHADFVVQSSIALGRIANTTDPEAAAARDKAFLDGSAAGPAPFPRLLDGVLHSDDEAAGTVAPQGRLTIDGRSGRGDDVLGGGFRLIATSDGLAAITEDDRQVLTALDVKVLDLGSATDEEGRYTQLLEENRAAVALIRPDHIVYGVAAAAEASDLIQSLGVALHGRVAAP</sequence>
<dbReference type="Proteomes" id="UP000295388">
    <property type="component" value="Unassembled WGS sequence"/>
</dbReference>
<keyword evidence="4" id="KW-1185">Reference proteome</keyword>
<proteinExistence type="predicted"/>